<feature type="region of interest" description="Disordered" evidence="2">
    <location>
        <begin position="880"/>
        <end position="906"/>
    </location>
</feature>
<keyword evidence="5" id="KW-1185">Reference proteome</keyword>
<feature type="compositionally biased region" description="Basic and acidic residues" evidence="2">
    <location>
        <begin position="9"/>
        <end position="18"/>
    </location>
</feature>
<evidence type="ECO:0000256" key="2">
    <source>
        <dbReference type="SAM" id="MobiDB-lite"/>
    </source>
</evidence>
<evidence type="ECO:0000259" key="3">
    <source>
        <dbReference type="Pfam" id="PF01926"/>
    </source>
</evidence>
<feature type="compositionally biased region" description="Acidic residues" evidence="2">
    <location>
        <begin position="895"/>
        <end position="905"/>
    </location>
</feature>
<proteinExistence type="predicted"/>
<feature type="compositionally biased region" description="Low complexity" evidence="2">
    <location>
        <begin position="881"/>
        <end position="894"/>
    </location>
</feature>
<accession>A0ABR4AUX1</accession>
<dbReference type="Proteomes" id="UP001590951">
    <property type="component" value="Unassembled WGS sequence"/>
</dbReference>
<dbReference type="CDD" id="cd00882">
    <property type="entry name" value="Ras_like_GTPase"/>
    <property type="match status" value="1"/>
</dbReference>
<dbReference type="Pfam" id="PF01926">
    <property type="entry name" value="MMR_HSR1"/>
    <property type="match status" value="1"/>
</dbReference>
<evidence type="ECO:0000256" key="1">
    <source>
        <dbReference type="SAM" id="Coils"/>
    </source>
</evidence>
<evidence type="ECO:0000313" key="5">
    <source>
        <dbReference type="Proteomes" id="UP001590951"/>
    </source>
</evidence>
<organism evidence="4 5">
    <name type="scientific">Lepraria finkii</name>
    <dbReference type="NCBI Taxonomy" id="1340010"/>
    <lineage>
        <taxon>Eukaryota</taxon>
        <taxon>Fungi</taxon>
        <taxon>Dikarya</taxon>
        <taxon>Ascomycota</taxon>
        <taxon>Pezizomycotina</taxon>
        <taxon>Lecanoromycetes</taxon>
        <taxon>OSLEUM clade</taxon>
        <taxon>Lecanoromycetidae</taxon>
        <taxon>Lecanorales</taxon>
        <taxon>Lecanorineae</taxon>
        <taxon>Stereocaulaceae</taxon>
        <taxon>Lepraria</taxon>
    </lineage>
</organism>
<comment type="caution">
    <text evidence="4">The sequence shown here is derived from an EMBL/GenBank/DDBJ whole genome shotgun (WGS) entry which is preliminary data.</text>
</comment>
<dbReference type="InterPro" id="IPR006073">
    <property type="entry name" value="GTP-bd"/>
</dbReference>
<feature type="region of interest" description="Disordered" evidence="2">
    <location>
        <begin position="405"/>
        <end position="498"/>
    </location>
</feature>
<reference evidence="4 5" key="1">
    <citation type="submission" date="2024-09" db="EMBL/GenBank/DDBJ databases">
        <title>Rethinking Asexuality: The Enigmatic Case of Functional Sexual Genes in Lepraria (Stereocaulaceae).</title>
        <authorList>
            <person name="Doellman M."/>
            <person name="Sun Y."/>
            <person name="Barcenas-Pena A."/>
            <person name="Lumbsch H.T."/>
            <person name="Grewe F."/>
        </authorList>
    </citation>
    <scope>NUCLEOTIDE SEQUENCE [LARGE SCALE GENOMIC DNA]</scope>
    <source>
        <strain evidence="4 5">Grewe 0041</strain>
    </source>
</reference>
<dbReference type="InterPro" id="IPR027417">
    <property type="entry name" value="P-loop_NTPase"/>
</dbReference>
<feature type="coiled-coil region" evidence="1">
    <location>
        <begin position="240"/>
        <end position="392"/>
    </location>
</feature>
<dbReference type="SUPFAM" id="SSF52540">
    <property type="entry name" value="P-loop containing nucleoside triphosphate hydrolases"/>
    <property type="match status" value="1"/>
</dbReference>
<protein>
    <recommendedName>
        <fullName evidence="3">G domain-containing protein</fullName>
    </recommendedName>
</protein>
<feature type="compositionally biased region" description="Polar residues" evidence="2">
    <location>
        <begin position="479"/>
        <end position="492"/>
    </location>
</feature>
<evidence type="ECO:0000313" key="4">
    <source>
        <dbReference type="EMBL" id="KAL2049477.1"/>
    </source>
</evidence>
<feature type="region of interest" description="Disordered" evidence="2">
    <location>
        <begin position="1"/>
        <end position="21"/>
    </location>
</feature>
<dbReference type="Gene3D" id="3.40.50.300">
    <property type="entry name" value="P-loop containing nucleotide triphosphate hydrolases"/>
    <property type="match status" value="1"/>
</dbReference>
<dbReference type="EMBL" id="JBHFEH010000063">
    <property type="protein sequence ID" value="KAL2049477.1"/>
    <property type="molecule type" value="Genomic_DNA"/>
</dbReference>
<gene>
    <name evidence="4" type="ORF">ABVK25_010272</name>
</gene>
<keyword evidence="1" id="KW-0175">Coiled coil</keyword>
<feature type="domain" description="G" evidence="3">
    <location>
        <begin position="30"/>
        <end position="121"/>
    </location>
</feature>
<name>A0ABR4AUX1_9LECA</name>
<sequence>MDQGAAENTRGDKGKEKQVQAMPEPRDAFIIVMGATGTGKTTFVNLCSGTDSLEVGHGLRSCTQSIAEAIFDYNGRKVHLIDTPGFDDSTRSDVDILMEIASFLVTTYNNEIKMDGIIYLHRIMDVRMGGSAIKNLRMFAKLVGEEALSKVVLATSMWNEVLKKEDAENREKELRVKFWNDLVDKGSNIYRLDGHKDSALRVLDALLPGEGHQGKVLQIQRELVDELRSLDETNAGQELLDSTRKQRELFQKRLESIKTEMETTMAKSDAKLAQQLRREEVIVQRQLSDIENDKERLRMDVRELLRDRDEQITSLTRRLEIEREDQALHVEKMNSELDRLRTEIQYHEKIRVVDSRVVIETPNEGNSEESKIRQLEEELAKSRREVAEKDARMGDLRNFMLYQLIGHPADPPPRYSESAQPTEKSPMELKAQDVVEDSDVSQGLSSDELDNQDGLKSPLARKQNRSSFAASLRHKPRESMNQISSRRNQPNRRASYEARRQIQEDLHQHSLPSFVDYSRTSLSYQSSSQLADLGLDPKISDLKVDGVPASNERTYRDRLKRQVQSLEKRTGLPRDWLFAELLICRNMALTVYANCRRLQSTGLAGEFFSLLALVPHSRRAQPVVLLRRVVIENVHNLVRLLAECTDKAHNLYSPLQIDDLPSLRGSLWGVHRTCIELLDGIGFENYMTNLTEEQLDNLVNPPLDAALEVVHGLATIFCEWRCVCQVLDIGILAYERAHIADIHGKILTDKAEAFQFPEPSLSLTGMHSLARTANRIQYRRLKLRCLSAFLEDRKVWVFDGTMEQRVPPLYLATDIETFADVWGPVWKVADLIHPRSTAKYNVGGGSILPTRFDASIHPRLNAGERLCHWTTNTDYIRGNDLSSPSLSSSSSTSSEAEEAPADEPGLESFTGFETLVIGAGQNPRLQWKACKCPVDNLKQHLKNAGRLDHIIASKSYRYVDSQQNSIVVGSHGVQVGRSRTWKDKRAEPLKKSLLDVWENEADSRDPREFENFWGVAVSLCTMNAQRVRLVELLGEESVFALLRQFPWSDLSRDGTWSKIRERYLKAVRSDDPLALGDLWYRHPSWRKELGNAILVCLRILFRTGYDENRDEFHMLWLPPRCRAPRRVTLKPTDQSWVKFLKDTTYSVTVAVVIEDSLGSQHHCSGNRPRWFKTPSILETAICINSMLDPTPKLIPTRGCHDENNYITRRDFEEWQLTWDVSAIEPGVHLWMGSQTRVRAIRPLTQWHLLLEVDTVKRLIFREMIGMRPREQIGHWEYTDEELEGDDVRPIPVHITS</sequence>